<proteinExistence type="predicted"/>
<dbReference type="Gene3D" id="1.10.287.110">
    <property type="entry name" value="DnaJ domain"/>
    <property type="match status" value="1"/>
</dbReference>
<dbReference type="SUPFAM" id="SSF46565">
    <property type="entry name" value="Chaperone J-domain"/>
    <property type="match status" value="1"/>
</dbReference>
<dbReference type="GeneTree" id="ENSGT00940000164866"/>
<feature type="domain" description="HEPN" evidence="1">
    <location>
        <begin position="4137"/>
        <end position="4253"/>
    </location>
</feature>
<dbReference type="CTD" id="555303"/>
<dbReference type="SUPFAM" id="SSF55874">
    <property type="entry name" value="ATPase domain of HSP90 chaperone/DNA topoisomerase II/histidine kinase"/>
    <property type="match status" value="3"/>
</dbReference>
<name>A0A8C6Q681_NOTFU</name>
<accession>A0A8C6Q681</accession>
<dbReference type="GeneID" id="107390133"/>
<dbReference type="InterPro" id="IPR007842">
    <property type="entry name" value="HEPN_dom"/>
</dbReference>
<dbReference type="InterPro" id="IPR036890">
    <property type="entry name" value="HATPase_C_sf"/>
</dbReference>
<dbReference type="InterPro" id="IPR058210">
    <property type="entry name" value="SACS/Nov_dom"/>
</dbReference>
<evidence type="ECO:0000313" key="3">
    <source>
        <dbReference type="Proteomes" id="UP000694548"/>
    </source>
</evidence>
<dbReference type="OrthoDB" id="1262810at2759"/>
<dbReference type="RefSeq" id="XP_015822173.2">
    <property type="nucleotide sequence ID" value="XM_015966687.3"/>
</dbReference>
<sequence>MSGKTMKKARTVFGATAPPFIDYLKDILRRYPDGGQILKELIQNADDAQATEVVFIHDERSYGTESLWTDELGKYQGPALYAYNDAVFTAEDWERIQKAGRSGKLNDPNKIGRFGIGFNSVYHITDVPSIFSSEHLGLLDPQEKIFGDRNGGFLWSLDDAEHQEALMKTQDQFKPFRDIVSVVGKQKWSKIIEDQYFPGTIFRFPLRNEKSGISDNLYNSDKVVELFDSFIADASLSLLFLKSVSSLSLIHIDVDGTLTVRLEIKSSVHTEAALPEKKKSVIEGLTRFKLITHNSEDHNETKWLVTTCTMKEGHEKNLDVLAKKLSFLPRVDLAFPLGEEKDYSGGRLSCFLPLPNNESNNTGLPVHVNACFGLTDNRRHIKWQEEDQKHDEHALWNELLMKEVLPKAYVMIIQDAIKLCQQHVLPVSSVYSLWPDLDRLQHKEKWHTVAMEVFHHLFKQNLPVLSLAKDEKKFICLSEAVLPCNGPTNTSVLAAIERTLVSCGENLVTLQASVVRAIKAFPQTTLKQVTPSYIRKVLHRTGVHNLSREDKLCLLEYILSDGQYKELNGLQLLPLSDGSFRSFTNRDEDTALISSKHFPRTLLPYCKHLFIPHDLGSTCTTHLKELAKQQLFKVTNINADHVVQYTRRFVPQEWKQNGTALVTWNTDNASHPPLEWIQEFWKFLNTHFKELSCLTELPLIPVSPLSVGEPVTLAKLKQNTTLISQKSKQNSLPKQLAQLVSNVGGTVLRGNEWLRHSDLETYVLSPSPRSIINLFMNLDIQRLIRAIQSESQTAREELKNYLSKLNSFSDGERDLLLTLPLFQTMKGSYVTAQSKQALVQTSGPVVPRELPMPDSIIQCVTEADRRLLKLLKLTFLCPAEAGIVLVEKIEKGHCSDGETEKIMTWILQNGNILFSQNQSLKRRCQELRFIKVNGELRKTSGCLDPRVKSFKQIFDSDFFPPPVYTETAQMLESLTDLGLLNKESDLEPGHLLRATTLVEKLQVNSKSDAVNKAQVLLKMLDANDLLSKFSNEQLHHLKMVKWVPCAQPGANNKQTSNDLKEMCFYTPDEIRHTQYDAIVGHVMPLMGNLGDKVSYKLGFKRPPSPEKVIENLSVLKLKARKMHDPDTNMDFKIKLHSIYRHMQENLSSFGKLMDKEPCWLWAHNHFVSPKDLVLNYPANLDLSSYIAKAPMEFLPFKKLLQTFGLRTSLTNEDIVRILHSIQLNVDERKPPVASSDEVKVSIEILNWLWREKQEVNDDIPVPVILKNGHFTLTPRSQALLCDVGINKLTELQFSQEELYILHEEIPIATAEFLQIRFLSNYILAPELVGIEQCGQSEPITLRIKNILKEYDEEGDIFKELIQNAEDAGADACKFLVDFRVHRGPPESLIDPNMALCQGPCLWAFNNEQFTEEDWKNIVRVGSASKEQKREKIGKFGLGFNTVYHITDIPSILSGSSLLILDPNVTHLKKHIQHHTNPGIKLDLSQKRHFNCFPGQFGPFEGIFDCNFTKSPPDPFTGTLIKLPFRSEEEALKSEISTKVYHKHDINVLQQNFTNNSQMHLLFLKNITSLSLQSISNDASTPPRDGEIKTTLTVSKATVNSMLIADGTRVSEQHQAVKKLMQLDSKCKEIIDSSTITIVEVTSQQFGQTEQESWLIYNCFGTAQSLKMALQPQKKVTFCLPIGGIAIPLKKDPQTGTFSPLQTDRVGQTFCFLPLPIHTGLPVNVNGTFAVMSNRKCLWESGVKQEWNMALLQDPATTAYVTALLALKEMSEKKELEAYTYHTFWPEREKVRNNFKPLVDAFYSAIAHPSTGPELFSDGENWCSMNNAIFLHEKIEENKKISALAAEMCKKYAKGSYCVVPLPRWLRNTFKQAGLEKDLQNRIWTWERFYQEVVFKNLEIMDPKSRDTLVLHAIDLNSKEIDSLLICHPCIPTTNGNLQYIKKLVSPEGRVACLFDREEGCLLEGTQKDFRSPKRTQRLLELGMAKDNLPLEDITQKAGTMTSVWSVDQKKVYERLKCILELLKSHKEDSDSVQWTTLRDTAFLPAFSPGDIKKERSATLKRPTAVFSDTCSLLVNMTHHVLDHTGLNIHSTDPILELLGVHNNPEPEMVIQQLQETCKQSQSTDTSMLPKIVFECYKFLDQCVSGCENTTLISQQANSFPFIFTGNRFVNVTCVAEKEQFEARPYLHVLPPVYARFRNLWKTVGVEEKFSVSQFLTVLQKLQSQHGKQPLPKSDLSICLTILSKGIFEAEEKTADDCLIPNVHGVLQPAKELFYNDSPWMPVASDIALCHENIPRVMACHFGIKTTKHHTLDQCTAEISPYAFHFAQNEDLTVRIKNILSAYPSKKDILKELIQNADDAEATEIHFVWDKRQHDKEKTFGERWNGLQGPSLCVFNNKVFSDEDLVGIQQLGEGGKQNLQGKIGKYGLGFNSVYHLTDCPSIVTGDKLLCIFDPNKKYIESQSDKPLAGIGYHLAETFKDMYMDVYKTFLPDKFSLQEGTMFRLPLRRSSGVENSKISHHEVTDNDMHELCSALSEDPEGLILFLKNICKVQVHEINENSGNLKTIFVVEKHLPQGSKEQKQDFAKHLENALKSEKAVTLQKTFYQTTISTSDNRKSEWMIAEQFGSFKENDLQLTDKLPQAAIAARLSVNGPNPSQSSKGDFEGTAFCSLPLPGKTGLPVHVNGNFEVDSARKSLWKEDGQSLKLNWNKNLKQNIVAPLYADLLNCIRQQLKAKTTSYLSIQSYLKHSYFCFWPIMSHDVGQEWHGMIREVYKSIEEKVLDVIPVLTSLKSKVAGREIKAYRFDWCSLSGKGTINAPYLTDAASETVTPILESLGMKLVPSVAYNIWRSFRSAGVEVKNVSPTSVCTFLKAKPLNDPTQTDSDLPLPVAATLIKDEQTCSELLKFCLADAQKVKAKNVSTLLDGLPLLLTKTKVLSSFNSKSPMLISRYDNLFIGFEDIFADYKINNEYISLLQTVNLVEKMTLPRATEYLKPIMQHLLQSCEVDPDSGLFVPDDTMTKWLDSFWWFISNEITFTPTASDQCLTLSDVRKLFSDCCILPVRGPDHKRFLQKMKNMSSVIPFVSDKDMSHILIKLGFMQFNYVFFSSGLTQLTSGLQAELMNVNDKSAVLNEVCNINHSQFCHLSMDETNTLQNFLQSGLSKSQNCQDYEWKLKSLPIFETTEGERVTINGPKGVYVLSCTYRGTFPDLFSLSSTNSIFLKCSSENFALSQMLGIKIMNDLEYFMKFILPAVHTLKEKEILDCLMLLMLLDFSQHKDQIIASMKSLKLICSSQGRLELASYYFDDTVELYKKMMPQERFVPKTFWTNLCKGNEEREYKARSFVKALGMKHDVSTEDIINFAKQLEAEARGNGKPEELKKKSTSLFKEALGKVSRNKDENLLRSISNIKFIFPVKIRGDLCNYHKSFATENTTVQIRGSLIDKDPNHQQLIWSSMPIIHLPIYITQELKQMMKNVGAHEQPPSQYVTTNMRNICQSPCKNEQQITARAEVFRHAYAYLQANDFDGQSLAGLPAVLVEDDTQLFKADDVCLSLEFDLDFRPYLYKITSKDAMFAEFFKKIGVKKEATAVHYSNVLAAVYADSCDKKHPHEKMLLTVRRAVHQLFCLMKTHGNQVFTADCQTLHLPAVDGKLYPSNSLYYNDTVFEVKRLEEALEGKFLLLEKLSKCHLGKDVYEHHRLVQLLPQRSQPKMLSQITEEQLVEPDIELCELGDGCEFGGWFEKHLSSRAFKHGLICLLRHQSQGNLTQQEETKMFEKIFGCIQIVCCKSLATVLCLSKQPLPRTARETDVYVKREESRCVFHLKHNDNMAPKVLSEVNMFLAKEIIALLNYRISSSHLTVLGHLLMCDDLDDVKKTLARNNIRDSAETESGDLNSSPHGSEIPEEWYDSLDMSFLNNFELGEYVGYSINNKYIYAIIVEEFPGLSGRCSQRYTIDIGDDQVKASHLDLYQFKRGKKKPRPEDVACSSSMELVLVEGAVPHSSQTSPKTLPSSLDEAKKEIDECLAQIWSLTEDERRKGIRRLYLRWHPDKNPDCQSLATEAVKYLQNRVNELSRGKGSSKSGSASYSSGTSAYSNFYQQWDQEARHHRSGRERHFRNHRSYNFWAHNTNIPKPEKEEAQRWFKQARCDLHAAQKDTGEGSTEWCLFKVHQAVEKALIAVELKRSGTQLSNSSILVIAAKVSSYHSQLRDLPEIVQELKKLGVDAKKTQYPNYHPNPRIPNEQFRSQDGITALNKASELLRKVEVYIS</sequence>
<dbReference type="Pfam" id="PF25794">
    <property type="entry name" value="SACS"/>
    <property type="match status" value="3"/>
</dbReference>
<dbReference type="Ensembl" id="ENSNFUT00015056599.1">
    <property type="protein sequence ID" value="ENSNFUP00015054304.1"/>
    <property type="gene ID" value="ENSNFUG00015025210.1"/>
</dbReference>
<dbReference type="PANTHER" id="PTHR46919">
    <property type="entry name" value="ZINC FINGER, C3HC4 TYPE (RING FINGER) FAMILY PROTEIN"/>
    <property type="match status" value="1"/>
</dbReference>
<dbReference type="Proteomes" id="UP000694548">
    <property type="component" value="Chromosome sgr14"/>
</dbReference>
<protein>
    <recommendedName>
        <fullName evidence="1">HEPN domain-containing protein</fullName>
    </recommendedName>
</protein>
<dbReference type="PANTHER" id="PTHR46919:SF2">
    <property type="entry name" value="SACSIN"/>
    <property type="match status" value="1"/>
</dbReference>
<dbReference type="Pfam" id="PF05168">
    <property type="entry name" value="HEPN"/>
    <property type="match status" value="1"/>
</dbReference>
<evidence type="ECO:0000259" key="1">
    <source>
        <dbReference type="PROSITE" id="PS50910"/>
    </source>
</evidence>
<reference evidence="2" key="1">
    <citation type="submission" date="2014-08" db="EMBL/GenBank/DDBJ databases">
        <authorList>
            <person name="Senf B."/>
            <person name="Petzold A."/>
            <person name="Downie B.R."/>
            <person name="Koch P."/>
            <person name="Platzer M."/>
        </authorList>
    </citation>
    <scope>NUCLEOTIDE SEQUENCE [LARGE SCALE GENOMIC DNA]</scope>
    <source>
        <strain evidence="2">GRZ</strain>
    </source>
</reference>
<reference evidence="2" key="2">
    <citation type="submission" date="2025-08" db="UniProtKB">
        <authorList>
            <consortium name="Ensembl"/>
        </authorList>
    </citation>
    <scope>IDENTIFICATION</scope>
</reference>
<organism evidence="2 3">
    <name type="scientific">Nothobranchius furzeri</name>
    <name type="common">Turquoise killifish</name>
    <dbReference type="NCBI Taxonomy" id="105023"/>
    <lineage>
        <taxon>Eukaryota</taxon>
        <taxon>Metazoa</taxon>
        <taxon>Chordata</taxon>
        <taxon>Craniata</taxon>
        <taxon>Vertebrata</taxon>
        <taxon>Euteleostomi</taxon>
        <taxon>Actinopterygii</taxon>
        <taxon>Neopterygii</taxon>
        <taxon>Teleostei</taxon>
        <taxon>Neoteleostei</taxon>
        <taxon>Acanthomorphata</taxon>
        <taxon>Ovalentaria</taxon>
        <taxon>Atherinomorphae</taxon>
        <taxon>Cyprinodontiformes</taxon>
        <taxon>Nothobranchiidae</taxon>
        <taxon>Nothobranchius</taxon>
    </lineage>
</organism>
<dbReference type="PROSITE" id="PS50910">
    <property type="entry name" value="HEPN"/>
    <property type="match status" value="1"/>
</dbReference>
<dbReference type="SUPFAM" id="SSF81593">
    <property type="entry name" value="Nucleotidyltransferase substrate binding subunit/domain"/>
    <property type="match status" value="1"/>
</dbReference>
<dbReference type="Gene3D" id="3.30.565.10">
    <property type="entry name" value="Histidine kinase-like ATPase, C-terminal domain"/>
    <property type="match status" value="2"/>
</dbReference>
<gene>
    <name evidence="2" type="primary">sacs2</name>
</gene>
<reference evidence="2" key="3">
    <citation type="submission" date="2025-09" db="UniProtKB">
        <authorList>
            <consortium name="Ensembl"/>
        </authorList>
    </citation>
    <scope>IDENTIFICATION</scope>
</reference>
<evidence type="ECO:0000313" key="2">
    <source>
        <dbReference type="Ensembl" id="ENSNFUP00015054304.1"/>
    </source>
</evidence>
<dbReference type="NCBIfam" id="NF047352">
    <property type="entry name" value="P_loop_sacsin"/>
    <property type="match status" value="3"/>
</dbReference>
<dbReference type="Gene3D" id="1.20.120.330">
    <property type="entry name" value="Nucleotidyltransferases domain 2"/>
    <property type="match status" value="1"/>
</dbReference>
<keyword evidence="3" id="KW-1185">Reference proteome</keyword>
<dbReference type="KEGG" id="nfu:107390133"/>
<dbReference type="SMART" id="SM00748">
    <property type="entry name" value="HEPN"/>
    <property type="match status" value="1"/>
</dbReference>
<dbReference type="InterPro" id="IPR036869">
    <property type="entry name" value="J_dom_sf"/>
</dbReference>